<keyword evidence="2" id="KW-0732">Signal</keyword>
<evidence type="ECO:0000259" key="3">
    <source>
        <dbReference type="PROSITE" id="PS51352"/>
    </source>
</evidence>
<evidence type="ECO:0000256" key="2">
    <source>
        <dbReference type="SAM" id="SignalP"/>
    </source>
</evidence>
<proteinExistence type="predicted"/>
<evidence type="ECO:0000256" key="1">
    <source>
        <dbReference type="ARBA" id="ARBA00023284"/>
    </source>
</evidence>
<dbReference type="InterPro" id="IPR008928">
    <property type="entry name" value="6-hairpin_glycosidase_sf"/>
</dbReference>
<dbReference type="SUPFAM" id="SSF48208">
    <property type="entry name" value="Six-hairpin glycosidases"/>
    <property type="match status" value="1"/>
</dbReference>
<dbReference type="SUPFAM" id="SSF52833">
    <property type="entry name" value="Thioredoxin-like"/>
    <property type="match status" value="1"/>
</dbReference>
<sequence>MRLHRGICLTLLLATMASGTLLALPDQDDTGASALSSVAAVHDYPRGSAIDWQPWGTQARARAQRTNKGLFVYFHGQWCTWCRQYQEQTLEHPATVAAIEARYVPVLVNLDQRRDLFTRLGGRGVPYTVLMDAAGQPLARFTGHVSAVDLQQLLQETAQQLITAAAVPAGLESLLEGDPEAFLAFLDETYDPTQQRLSGASIIGALSKRPQPLTYLLLLHEPAWAERIPGMLDVLREELFDPVDGGFFFFHDSEQPEPADRTETSKVLGLNAKLIWLFAESYHELGRERDARVVRESLNYLRTVLWNESHGSFPGSQASDPEYYAAPARVRAELIPPPVERVQYADVSGQAIIALIRAARALDEPGYLRWAGRALAGLDARLRHPDGGYYHYRPDGGAPQLAHYLPAQVWPAAAWWLYYAATGDAQAKARGAQLLAHIAAYYDASLGGFAERLDPGLQPWTESRTHAALAWMLVAPADPAVVPDAVLSPERRELWLRAALKQLQLVSGGDPDDMALGVLAQRRMGRQERP</sequence>
<dbReference type="PROSITE" id="PS00194">
    <property type="entry name" value="THIOREDOXIN_1"/>
    <property type="match status" value="1"/>
</dbReference>
<accession>A0A1Z4VLZ9</accession>
<feature type="signal peptide" evidence="2">
    <location>
        <begin position="1"/>
        <end position="23"/>
    </location>
</feature>
<dbReference type="InterPro" id="IPR013766">
    <property type="entry name" value="Thioredoxin_domain"/>
</dbReference>
<dbReference type="PANTHER" id="PTHR42899:SF1">
    <property type="entry name" value="SPERMATOGENESIS-ASSOCIATED PROTEIN 20"/>
    <property type="match status" value="1"/>
</dbReference>
<evidence type="ECO:0000313" key="4">
    <source>
        <dbReference type="EMBL" id="BAZ92617.1"/>
    </source>
</evidence>
<keyword evidence="1" id="KW-0676">Redox-active center</keyword>
<dbReference type="GO" id="GO:0015036">
    <property type="term" value="F:disulfide oxidoreductase activity"/>
    <property type="evidence" value="ECO:0007669"/>
    <property type="project" value="UniProtKB-ARBA"/>
</dbReference>
<protein>
    <recommendedName>
        <fullName evidence="3">Thioredoxin domain-containing protein</fullName>
    </recommendedName>
</protein>
<dbReference type="Proteomes" id="UP000218765">
    <property type="component" value="Chromosome"/>
</dbReference>
<feature type="chain" id="PRO_5013051899" description="Thioredoxin domain-containing protein" evidence="2">
    <location>
        <begin position="24"/>
        <end position="530"/>
    </location>
</feature>
<dbReference type="InterPro" id="IPR012341">
    <property type="entry name" value="6hp_glycosidase-like_sf"/>
</dbReference>
<reference evidence="4 5" key="1">
    <citation type="submission" date="2017-05" db="EMBL/GenBank/DDBJ databases">
        <title>Thiocyanate degradation by Thiohalobacter thiocyanaticus FOKN1.</title>
        <authorList>
            <person name="Oshiki M."/>
            <person name="Fukushima T."/>
            <person name="Kawano S."/>
            <person name="Nakagawa J."/>
        </authorList>
    </citation>
    <scope>NUCLEOTIDE SEQUENCE [LARGE SCALE GENOMIC DNA]</scope>
    <source>
        <strain evidence="4 5">FOKN1</strain>
    </source>
</reference>
<dbReference type="Gene3D" id="3.40.30.10">
    <property type="entry name" value="Glutaredoxin"/>
    <property type="match status" value="1"/>
</dbReference>
<dbReference type="InterPro" id="IPR017937">
    <property type="entry name" value="Thioredoxin_CS"/>
</dbReference>
<dbReference type="InterPro" id="IPR036249">
    <property type="entry name" value="Thioredoxin-like_sf"/>
</dbReference>
<name>A0A1Z4VLZ9_9GAMM</name>
<dbReference type="EMBL" id="AP018052">
    <property type="protein sequence ID" value="BAZ92617.1"/>
    <property type="molecule type" value="Genomic_DNA"/>
</dbReference>
<dbReference type="Pfam" id="PF13899">
    <property type="entry name" value="Thioredoxin_7"/>
    <property type="match status" value="1"/>
</dbReference>
<dbReference type="AlphaFoldDB" id="A0A1Z4VLZ9"/>
<dbReference type="PROSITE" id="PS51352">
    <property type="entry name" value="THIOREDOXIN_2"/>
    <property type="match status" value="1"/>
</dbReference>
<organism evidence="4 5">
    <name type="scientific">Thiohalobacter thiocyanaticus</name>
    <dbReference type="NCBI Taxonomy" id="585455"/>
    <lineage>
        <taxon>Bacteria</taxon>
        <taxon>Pseudomonadati</taxon>
        <taxon>Pseudomonadota</taxon>
        <taxon>Gammaproteobacteria</taxon>
        <taxon>Thiohalobacterales</taxon>
        <taxon>Thiohalobacteraceae</taxon>
        <taxon>Thiohalobacter</taxon>
    </lineage>
</organism>
<keyword evidence="5" id="KW-1185">Reference proteome</keyword>
<dbReference type="PANTHER" id="PTHR42899">
    <property type="entry name" value="SPERMATOGENESIS-ASSOCIATED PROTEIN 20"/>
    <property type="match status" value="1"/>
</dbReference>
<gene>
    <name evidence="4" type="ORF">FOKN1_0213</name>
</gene>
<feature type="domain" description="Thioredoxin" evidence="3">
    <location>
        <begin position="35"/>
        <end position="163"/>
    </location>
</feature>
<dbReference type="InterPro" id="IPR024705">
    <property type="entry name" value="Ssp411"/>
</dbReference>
<dbReference type="GO" id="GO:0005975">
    <property type="term" value="P:carbohydrate metabolic process"/>
    <property type="evidence" value="ECO:0007669"/>
    <property type="project" value="InterPro"/>
</dbReference>
<dbReference type="OrthoDB" id="195735at2"/>
<dbReference type="KEGG" id="ttc:FOKN1_0213"/>
<evidence type="ECO:0000313" key="5">
    <source>
        <dbReference type="Proteomes" id="UP000218765"/>
    </source>
</evidence>
<dbReference type="Gene3D" id="1.50.10.10">
    <property type="match status" value="2"/>
</dbReference>
<dbReference type="RefSeq" id="WP_096363873.1">
    <property type="nucleotide sequence ID" value="NZ_AP018052.1"/>
</dbReference>